<dbReference type="KEGG" id="psua:FLK61_23695"/>
<evidence type="ECO:0000313" key="1">
    <source>
        <dbReference type="EMBL" id="QKS69797.1"/>
    </source>
</evidence>
<dbReference type="InterPro" id="IPR016155">
    <property type="entry name" value="Mopterin_synth/thiamin_S_b"/>
</dbReference>
<dbReference type="InterPro" id="IPR003749">
    <property type="entry name" value="ThiS/MoaD-like"/>
</dbReference>
<dbReference type="EMBL" id="CP041372">
    <property type="protein sequence ID" value="QKS69797.1"/>
    <property type="molecule type" value="Genomic_DNA"/>
</dbReference>
<reference evidence="2" key="1">
    <citation type="submission" date="2019-07" db="EMBL/GenBank/DDBJ databases">
        <title>Bacillus alkalisoli sp. nov. isolated from saline soil.</title>
        <authorList>
            <person name="Sun J.-Q."/>
            <person name="Xu L."/>
        </authorList>
    </citation>
    <scope>NUCLEOTIDE SEQUENCE [LARGE SCALE GENOMIC DNA]</scope>
    <source>
        <strain evidence="2">M4U3P1</strain>
    </source>
</reference>
<organism evidence="1 2">
    <name type="scientific">Paenalkalicoccus suaedae</name>
    <dbReference type="NCBI Taxonomy" id="2592382"/>
    <lineage>
        <taxon>Bacteria</taxon>
        <taxon>Bacillati</taxon>
        <taxon>Bacillota</taxon>
        <taxon>Bacilli</taxon>
        <taxon>Bacillales</taxon>
        <taxon>Bacillaceae</taxon>
        <taxon>Paenalkalicoccus</taxon>
    </lineage>
</organism>
<name>A0A859FA68_9BACI</name>
<dbReference type="PANTHER" id="PTHR34472">
    <property type="entry name" value="SULFUR CARRIER PROTEIN THIS"/>
    <property type="match status" value="1"/>
</dbReference>
<dbReference type="PANTHER" id="PTHR34472:SF1">
    <property type="entry name" value="SULFUR CARRIER PROTEIN THIS"/>
    <property type="match status" value="1"/>
</dbReference>
<protein>
    <submittedName>
        <fullName evidence="1">Sulfur carrier protein ThiS</fullName>
    </submittedName>
</protein>
<evidence type="ECO:0000313" key="2">
    <source>
        <dbReference type="Proteomes" id="UP000318138"/>
    </source>
</evidence>
<dbReference type="Proteomes" id="UP000318138">
    <property type="component" value="Chromosome"/>
</dbReference>
<proteinExistence type="predicted"/>
<keyword evidence="2" id="KW-1185">Reference proteome</keyword>
<dbReference type="InterPro" id="IPR010035">
    <property type="entry name" value="Thi_S"/>
</dbReference>
<dbReference type="InterPro" id="IPR012675">
    <property type="entry name" value="Beta-grasp_dom_sf"/>
</dbReference>
<dbReference type="NCBIfam" id="TIGR01683">
    <property type="entry name" value="thiS"/>
    <property type="match status" value="1"/>
</dbReference>
<dbReference type="SUPFAM" id="SSF54285">
    <property type="entry name" value="MoaD/ThiS"/>
    <property type="match status" value="1"/>
</dbReference>
<gene>
    <name evidence="1" type="primary">thiS</name>
    <name evidence="1" type="ORF">FLK61_23695</name>
</gene>
<sequence>MVLHINGEARELPLEAASVRELLEHLDLGSKLILVELNREAVDRSSFDEVVVRDGDAIELVQFVGGG</sequence>
<accession>A0A859FA68</accession>
<dbReference type="Gene3D" id="3.10.20.30">
    <property type="match status" value="1"/>
</dbReference>
<dbReference type="RefSeq" id="WP_176007841.1">
    <property type="nucleotide sequence ID" value="NZ_CP041372.2"/>
</dbReference>
<dbReference type="AlphaFoldDB" id="A0A859FA68"/>
<dbReference type="Pfam" id="PF02597">
    <property type="entry name" value="ThiS"/>
    <property type="match status" value="1"/>
</dbReference>
<dbReference type="CDD" id="cd00565">
    <property type="entry name" value="Ubl_ThiS"/>
    <property type="match status" value="1"/>
</dbReference>